<dbReference type="Proteomes" id="UP000799441">
    <property type="component" value="Unassembled WGS sequence"/>
</dbReference>
<name>A0A9P4Q0T8_9PEZI</name>
<organism evidence="1 2">
    <name type="scientific">Polychaeton citri CBS 116435</name>
    <dbReference type="NCBI Taxonomy" id="1314669"/>
    <lineage>
        <taxon>Eukaryota</taxon>
        <taxon>Fungi</taxon>
        <taxon>Dikarya</taxon>
        <taxon>Ascomycota</taxon>
        <taxon>Pezizomycotina</taxon>
        <taxon>Dothideomycetes</taxon>
        <taxon>Dothideomycetidae</taxon>
        <taxon>Capnodiales</taxon>
        <taxon>Capnodiaceae</taxon>
        <taxon>Polychaeton</taxon>
    </lineage>
</organism>
<evidence type="ECO:0000313" key="1">
    <source>
        <dbReference type="EMBL" id="KAF2716391.1"/>
    </source>
</evidence>
<dbReference type="EMBL" id="MU003878">
    <property type="protein sequence ID" value="KAF2716391.1"/>
    <property type="molecule type" value="Genomic_DNA"/>
</dbReference>
<gene>
    <name evidence="1" type="ORF">K431DRAFT_19613</name>
</gene>
<accession>A0A9P4Q0T8</accession>
<keyword evidence="2" id="KW-1185">Reference proteome</keyword>
<proteinExistence type="predicted"/>
<reference evidence="1" key="1">
    <citation type="journal article" date="2020" name="Stud. Mycol.">
        <title>101 Dothideomycetes genomes: a test case for predicting lifestyles and emergence of pathogens.</title>
        <authorList>
            <person name="Haridas S."/>
            <person name="Albert R."/>
            <person name="Binder M."/>
            <person name="Bloem J."/>
            <person name="Labutti K."/>
            <person name="Salamov A."/>
            <person name="Andreopoulos B."/>
            <person name="Baker S."/>
            <person name="Barry K."/>
            <person name="Bills G."/>
            <person name="Bluhm B."/>
            <person name="Cannon C."/>
            <person name="Castanera R."/>
            <person name="Culley D."/>
            <person name="Daum C."/>
            <person name="Ezra D."/>
            <person name="Gonzalez J."/>
            <person name="Henrissat B."/>
            <person name="Kuo A."/>
            <person name="Liang C."/>
            <person name="Lipzen A."/>
            <person name="Lutzoni F."/>
            <person name="Magnuson J."/>
            <person name="Mondo S."/>
            <person name="Nolan M."/>
            <person name="Ohm R."/>
            <person name="Pangilinan J."/>
            <person name="Park H.-J."/>
            <person name="Ramirez L."/>
            <person name="Alfaro M."/>
            <person name="Sun H."/>
            <person name="Tritt A."/>
            <person name="Yoshinaga Y."/>
            <person name="Zwiers L.-H."/>
            <person name="Turgeon B."/>
            <person name="Goodwin S."/>
            <person name="Spatafora J."/>
            <person name="Crous P."/>
            <person name="Grigoriev I."/>
        </authorList>
    </citation>
    <scope>NUCLEOTIDE SEQUENCE</scope>
    <source>
        <strain evidence="1">CBS 116435</strain>
    </source>
</reference>
<sequence>MAQELVKAMPHSAIVIAWLLSIVIITKNNLLAQNLQLASDNASTRLWLVECVCISNNISSSYPQPDVPMQLQSRSTCSPPVHPQLSGWMTKLCYWLPLRRVCVNTHKTCGFTCMAFSSHAPKHTNLWYVRGLIRVMLIYSNPPLQLVG</sequence>
<dbReference type="AlphaFoldDB" id="A0A9P4Q0T8"/>
<comment type="caution">
    <text evidence="1">The sequence shown here is derived from an EMBL/GenBank/DDBJ whole genome shotgun (WGS) entry which is preliminary data.</text>
</comment>
<evidence type="ECO:0000313" key="2">
    <source>
        <dbReference type="Proteomes" id="UP000799441"/>
    </source>
</evidence>
<protein>
    <submittedName>
        <fullName evidence="1">Uncharacterized protein</fullName>
    </submittedName>
</protein>